<comment type="function">
    <text evidence="14">Required for disulfide bond formation in some periplasmic proteins. Acts by oxidizing the DsbA protein.</text>
</comment>
<keyword evidence="17" id="KW-1185">Reference proteome</keyword>
<dbReference type="Gene3D" id="1.20.1550.10">
    <property type="entry name" value="DsbB-like"/>
    <property type="match status" value="1"/>
</dbReference>
<name>A0A974NE71_9GAMM</name>
<dbReference type="InterPro" id="IPR023380">
    <property type="entry name" value="DsbB-like_sf"/>
</dbReference>
<evidence type="ECO:0000256" key="6">
    <source>
        <dbReference type="ARBA" id="ARBA00022692"/>
    </source>
</evidence>
<evidence type="ECO:0000256" key="8">
    <source>
        <dbReference type="ARBA" id="ARBA00022989"/>
    </source>
</evidence>
<dbReference type="PANTHER" id="PTHR36570">
    <property type="entry name" value="DISULFIDE BOND FORMATION PROTEIN B"/>
    <property type="match status" value="1"/>
</dbReference>
<keyword evidence="5" id="KW-0997">Cell inner membrane</keyword>
<dbReference type="SUPFAM" id="SSF158442">
    <property type="entry name" value="DsbB-like"/>
    <property type="match status" value="1"/>
</dbReference>
<keyword evidence="11 14" id="KW-1015">Disulfide bond</keyword>
<dbReference type="GO" id="GO:0015035">
    <property type="term" value="F:protein-disulfide reductase activity"/>
    <property type="evidence" value="ECO:0007669"/>
    <property type="project" value="UniProtKB-UniRule"/>
</dbReference>
<dbReference type="GO" id="GO:0005886">
    <property type="term" value="C:plasma membrane"/>
    <property type="evidence" value="ECO:0007669"/>
    <property type="project" value="UniProtKB-SubCell"/>
</dbReference>
<feature type="topological domain" description="Periplasmic" evidence="14">
    <location>
        <begin position="28"/>
        <end position="45"/>
    </location>
</feature>
<dbReference type="GO" id="GO:0006457">
    <property type="term" value="P:protein folding"/>
    <property type="evidence" value="ECO:0007669"/>
    <property type="project" value="InterPro"/>
</dbReference>
<comment type="subcellular location">
    <subcellularLocation>
        <location evidence="1">Cell inner membrane</location>
        <topology evidence="1">Multi-pass membrane protein</topology>
    </subcellularLocation>
    <subcellularLocation>
        <location evidence="14">Cell membrane</location>
        <topology evidence="14">Multi-pass membrane protein</topology>
    </subcellularLocation>
</comment>
<evidence type="ECO:0000256" key="2">
    <source>
        <dbReference type="ARBA" id="ARBA00008823"/>
    </source>
</evidence>
<feature type="transmembrane region" description="Helical" evidence="15">
    <location>
        <begin position="41"/>
        <end position="59"/>
    </location>
</feature>
<keyword evidence="8 14" id="KW-1133">Transmembrane helix</keyword>
<keyword evidence="9 14" id="KW-0560">Oxidoreductase</keyword>
<keyword evidence="13 14" id="KW-0676">Redox-active center</keyword>
<dbReference type="GO" id="GO:0009055">
    <property type="term" value="F:electron transfer activity"/>
    <property type="evidence" value="ECO:0007669"/>
    <property type="project" value="UniProtKB-UniRule"/>
</dbReference>
<keyword evidence="7 14" id="KW-0249">Electron transport</keyword>
<keyword evidence="4 14" id="KW-1003">Cell membrane</keyword>
<feature type="disulfide bond" description="Redox-active" evidence="14">
    <location>
        <begin position="37"/>
        <end position="40"/>
    </location>
</feature>
<feature type="topological domain" description="Cytoplasmic" evidence="14">
    <location>
        <begin position="1"/>
        <end position="10"/>
    </location>
</feature>
<reference evidence="16 17" key="1">
    <citation type="submission" date="2021-01" db="EMBL/GenBank/DDBJ databases">
        <title>Entomomonas sp. F2A isolated from a house cricket (Acheta domesticus).</title>
        <authorList>
            <person name="Spergser J."/>
            <person name="Busse H.-J."/>
        </authorList>
    </citation>
    <scope>NUCLEOTIDE SEQUENCE [LARGE SCALE GENOMIC DNA]</scope>
    <source>
        <strain evidence="16 17">F2A</strain>
    </source>
</reference>
<feature type="topological domain" description="Cytoplasmic" evidence="14">
    <location>
        <begin position="63"/>
        <end position="68"/>
    </location>
</feature>
<dbReference type="HAMAP" id="MF_00286">
    <property type="entry name" value="DsbB"/>
    <property type="match status" value="1"/>
</dbReference>
<protein>
    <recommendedName>
        <fullName evidence="14">Disulfide bond formation protein B</fullName>
    </recommendedName>
    <alternativeName>
        <fullName evidence="14">Disulfide oxidoreductase</fullName>
    </alternativeName>
</protein>
<evidence type="ECO:0000256" key="15">
    <source>
        <dbReference type="SAM" id="Phobius"/>
    </source>
</evidence>
<dbReference type="InterPro" id="IPR050183">
    <property type="entry name" value="DsbB"/>
</dbReference>
<dbReference type="InterPro" id="IPR022920">
    <property type="entry name" value="Disulphide_bond_form_DsbB"/>
</dbReference>
<accession>A0A974NE71</accession>
<dbReference type="Pfam" id="PF02600">
    <property type="entry name" value="DsbB"/>
    <property type="match status" value="1"/>
</dbReference>
<evidence type="ECO:0000256" key="5">
    <source>
        <dbReference type="ARBA" id="ARBA00022519"/>
    </source>
</evidence>
<evidence type="ECO:0000256" key="3">
    <source>
        <dbReference type="ARBA" id="ARBA00022448"/>
    </source>
</evidence>
<proteinExistence type="inferred from homology"/>
<evidence type="ECO:0000256" key="4">
    <source>
        <dbReference type="ARBA" id="ARBA00022475"/>
    </source>
</evidence>
<feature type="transmembrane region" description="Helical" evidence="15">
    <location>
        <begin position="140"/>
        <end position="160"/>
    </location>
</feature>
<evidence type="ECO:0000256" key="1">
    <source>
        <dbReference type="ARBA" id="ARBA00004429"/>
    </source>
</evidence>
<dbReference type="RefSeq" id="WP_201091432.1">
    <property type="nucleotide sequence ID" value="NZ_CP067393.1"/>
</dbReference>
<keyword evidence="12 14" id="KW-0143">Chaperone</keyword>
<evidence type="ECO:0000313" key="17">
    <source>
        <dbReference type="Proteomes" id="UP000595278"/>
    </source>
</evidence>
<feature type="transmembrane region" description="Helical" evidence="15">
    <location>
        <begin position="71"/>
        <end position="90"/>
    </location>
</feature>
<dbReference type="AlphaFoldDB" id="A0A974NE71"/>
<dbReference type="Proteomes" id="UP000595278">
    <property type="component" value="Chromosome"/>
</dbReference>
<evidence type="ECO:0000256" key="9">
    <source>
        <dbReference type="ARBA" id="ARBA00023002"/>
    </source>
</evidence>
<dbReference type="EMBL" id="CP067393">
    <property type="protein sequence ID" value="QQP85166.1"/>
    <property type="molecule type" value="Genomic_DNA"/>
</dbReference>
<evidence type="ECO:0000256" key="14">
    <source>
        <dbReference type="HAMAP-Rule" id="MF_00286"/>
    </source>
</evidence>
<organism evidence="16 17">
    <name type="scientific">Entomomonas asaccharolytica</name>
    <dbReference type="NCBI Taxonomy" id="2785331"/>
    <lineage>
        <taxon>Bacteria</taxon>
        <taxon>Pseudomonadati</taxon>
        <taxon>Pseudomonadota</taxon>
        <taxon>Gammaproteobacteria</taxon>
        <taxon>Pseudomonadales</taxon>
        <taxon>Pseudomonadaceae</taxon>
        <taxon>Entomomonas</taxon>
    </lineage>
</organism>
<evidence type="ECO:0000256" key="7">
    <source>
        <dbReference type="ARBA" id="ARBA00022982"/>
    </source>
</evidence>
<evidence type="ECO:0000256" key="13">
    <source>
        <dbReference type="ARBA" id="ARBA00023284"/>
    </source>
</evidence>
<evidence type="ECO:0000256" key="12">
    <source>
        <dbReference type="ARBA" id="ARBA00023186"/>
    </source>
</evidence>
<dbReference type="PANTHER" id="PTHR36570:SF3">
    <property type="entry name" value="DISULFIDE BOND FORMATION PROTEIN B"/>
    <property type="match status" value="1"/>
</dbReference>
<keyword evidence="10 14" id="KW-0472">Membrane</keyword>
<evidence type="ECO:0000256" key="11">
    <source>
        <dbReference type="ARBA" id="ARBA00023157"/>
    </source>
</evidence>
<comment type="similarity">
    <text evidence="2 14">Belongs to the DsbB family.</text>
</comment>
<sequence length="170" mass="19205">MKSLLNSRFIFFMIFLACAASLGYAFYLEYVHHMEPCVLCWVQRVLFAAVGIICFIGFIHNPQSVGRRIYAFLGLIFSILGIVAAGRQIWLKFNPDNSGCLPTTIESIFEDNPFFEAILKAFQGTSECGLFQGEVLGIELPYWGIILFSAITIVLIFQLVRSNSLRILFN</sequence>
<keyword evidence="3 14" id="KW-0813">Transport</keyword>
<dbReference type="KEGG" id="eaz:JHT90_12360"/>
<dbReference type="InterPro" id="IPR003752">
    <property type="entry name" value="DiS_bond_form_DsbB/BdbC"/>
</dbReference>
<keyword evidence="6 14" id="KW-0812">Transmembrane</keyword>
<evidence type="ECO:0000313" key="16">
    <source>
        <dbReference type="EMBL" id="QQP85166.1"/>
    </source>
</evidence>
<evidence type="ECO:0000256" key="10">
    <source>
        <dbReference type="ARBA" id="ARBA00023136"/>
    </source>
</evidence>
<feature type="topological domain" description="Cytoplasmic" evidence="14">
    <location>
        <begin position="162"/>
        <end position="170"/>
    </location>
</feature>
<comment type="caution">
    <text evidence="14">Lacks conserved residue(s) required for the propagation of feature annotation.</text>
</comment>
<gene>
    <name evidence="14" type="primary">dsbB</name>
    <name evidence="16" type="ORF">JHT90_12360</name>
</gene>